<dbReference type="OrthoDB" id="9778250at2"/>
<evidence type="ECO:0000313" key="6">
    <source>
        <dbReference type="Proteomes" id="UP000006844"/>
    </source>
</evidence>
<evidence type="ECO:0000256" key="3">
    <source>
        <dbReference type="SAM" id="SignalP"/>
    </source>
</evidence>
<dbReference type="GO" id="GO:0016603">
    <property type="term" value="F:glutaminyl-peptide cyclotransferase activity"/>
    <property type="evidence" value="ECO:0007669"/>
    <property type="project" value="TreeGrafter"/>
</dbReference>
<name>E8V4P0_TERSS</name>
<keyword evidence="1" id="KW-0808">Transferase</keyword>
<feature type="signal peptide" evidence="3">
    <location>
        <begin position="1"/>
        <end position="18"/>
    </location>
</feature>
<dbReference type="PANTHER" id="PTHR12283:SF6">
    <property type="entry name" value="GLUTAMINYL-PEPTIDE CYCLOTRANSFERASE-RELATED"/>
    <property type="match status" value="1"/>
</dbReference>
<dbReference type="STRING" id="401053.AciPR4_0609"/>
<dbReference type="Gene3D" id="3.40.630.10">
    <property type="entry name" value="Zn peptidases"/>
    <property type="match status" value="1"/>
</dbReference>
<keyword evidence="3" id="KW-0732">Signal</keyword>
<dbReference type="InterPro" id="IPR040234">
    <property type="entry name" value="QC/QCL"/>
</dbReference>
<evidence type="ECO:0000256" key="1">
    <source>
        <dbReference type="ARBA" id="ARBA00022679"/>
    </source>
</evidence>
<keyword evidence="6" id="KW-1185">Reference proteome</keyword>
<evidence type="ECO:0000259" key="4">
    <source>
        <dbReference type="Pfam" id="PF04389"/>
    </source>
</evidence>
<keyword evidence="2" id="KW-0012">Acyltransferase</keyword>
<dbReference type="Proteomes" id="UP000006844">
    <property type="component" value="Chromosome"/>
</dbReference>
<proteinExistence type="predicted"/>
<evidence type="ECO:0000313" key="5">
    <source>
        <dbReference type="EMBL" id="ADV81444.1"/>
    </source>
</evidence>
<dbReference type="KEGG" id="tsa:AciPR4_0609"/>
<dbReference type="Pfam" id="PF04389">
    <property type="entry name" value="Peptidase_M28"/>
    <property type="match status" value="1"/>
</dbReference>
<feature type="chain" id="PRO_5003228987" evidence="3">
    <location>
        <begin position="19"/>
        <end position="300"/>
    </location>
</feature>
<reference evidence="5 6" key="1">
    <citation type="journal article" date="2012" name="Stand. Genomic Sci.">
        <title>Complete genome sequence of Terriglobus saanensis type strain SP1PR4(T), an Acidobacteria from tundra soil.</title>
        <authorList>
            <person name="Rawat S.R."/>
            <person name="Mannisto M.K."/>
            <person name="Starovoytov V."/>
            <person name="Goodwin L."/>
            <person name="Nolan M."/>
            <person name="Hauser L."/>
            <person name="Land M."/>
            <person name="Davenport K.W."/>
            <person name="Woyke T."/>
            <person name="Haggblom M.M."/>
        </authorList>
    </citation>
    <scope>NUCLEOTIDE SEQUENCE</scope>
    <source>
        <strain evidence="6">ATCC BAA-1853 / DSM 23119 / SP1PR4</strain>
    </source>
</reference>
<dbReference type="eggNOG" id="COG2234">
    <property type="taxonomic scope" value="Bacteria"/>
</dbReference>
<dbReference type="PANTHER" id="PTHR12283">
    <property type="entry name" value="GLUTAMINYL-PEPTIDE CYCLOTRANSFERASE"/>
    <property type="match status" value="1"/>
</dbReference>
<dbReference type="AlphaFoldDB" id="E8V4P0"/>
<evidence type="ECO:0000256" key="2">
    <source>
        <dbReference type="ARBA" id="ARBA00023315"/>
    </source>
</evidence>
<dbReference type="GO" id="GO:0008270">
    <property type="term" value="F:zinc ion binding"/>
    <property type="evidence" value="ECO:0007669"/>
    <property type="project" value="TreeGrafter"/>
</dbReference>
<gene>
    <name evidence="5" type="ordered locus">AciPR4_0609</name>
</gene>
<organism evidence="5 6">
    <name type="scientific">Terriglobus saanensis (strain ATCC BAA-1853 / DSM 23119 / SP1PR4)</name>
    <dbReference type="NCBI Taxonomy" id="401053"/>
    <lineage>
        <taxon>Bacteria</taxon>
        <taxon>Pseudomonadati</taxon>
        <taxon>Acidobacteriota</taxon>
        <taxon>Terriglobia</taxon>
        <taxon>Terriglobales</taxon>
        <taxon>Acidobacteriaceae</taxon>
        <taxon>Terriglobus</taxon>
    </lineage>
</organism>
<accession>E8V4P0</accession>
<dbReference type="InterPro" id="IPR007484">
    <property type="entry name" value="Peptidase_M28"/>
</dbReference>
<feature type="domain" description="Peptidase M28" evidence="4">
    <location>
        <begin position="85"/>
        <end position="293"/>
    </location>
</feature>
<dbReference type="HOGENOM" id="CLU_045003_2_1_0"/>
<dbReference type="SUPFAM" id="SSF53187">
    <property type="entry name" value="Zn-dependent exopeptidases"/>
    <property type="match status" value="1"/>
</dbReference>
<sequence length="300" mass="33506">MRRLLSALLCLSALSASAQKLSGPRAYTFAKQFVTVSGPRWIGSPGHQKAEDFLRTFFAPEKKKGTFEEDSFSMNTPIGLLPMRNFIVRYPGKKDGLVVVATHYETNYPLKDTSFVGANDGGATTGLLMELATYYRTHPNDGYTLVLLFDDGEEAIQSWTNTDSLYGTRHLAAKWSNDGTLKKIKAFIITDMIGDRDLNLNYELNSTPWLRDTLHQAAKNTGHLPSIFKNEQEVSDDHLPFKQRGVPVLDMIDIDYGPHTAATPDGWHHTPQDTLDKVSAHSLQISGDLLLETVHLINQR</sequence>
<dbReference type="EMBL" id="CP002467">
    <property type="protein sequence ID" value="ADV81444.1"/>
    <property type="molecule type" value="Genomic_DNA"/>
</dbReference>
<protein>
    <submittedName>
        <fullName evidence="5">Peptidase M28</fullName>
    </submittedName>
</protein>
<dbReference type="RefSeq" id="WP_013567177.1">
    <property type="nucleotide sequence ID" value="NC_014963.1"/>
</dbReference>